<evidence type="ECO:0000256" key="2">
    <source>
        <dbReference type="ARBA" id="ARBA00050906"/>
    </source>
</evidence>
<dbReference type="HAMAP" id="MF_01678">
    <property type="entry name" value="Salvage_MtnA"/>
    <property type="match status" value="1"/>
</dbReference>
<dbReference type="SUPFAM" id="SSF100950">
    <property type="entry name" value="NagB/RpiA/CoA transferase-like"/>
    <property type="match status" value="1"/>
</dbReference>
<organism evidence="6 7">
    <name type="scientific">Sideroxyarcus emersonii</name>
    <dbReference type="NCBI Taxonomy" id="2764705"/>
    <lineage>
        <taxon>Bacteria</taxon>
        <taxon>Pseudomonadati</taxon>
        <taxon>Pseudomonadota</taxon>
        <taxon>Betaproteobacteria</taxon>
        <taxon>Nitrosomonadales</taxon>
        <taxon>Gallionellaceae</taxon>
        <taxon>Sideroxyarcus</taxon>
    </lineage>
</organism>
<protein>
    <recommendedName>
        <fullName evidence="5">Methylthioribose-1-phosphate isomerase</fullName>
        <shortName evidence="5">M1Pi</shortName>
        <shortName evidence="5">MTR-1-P isomerase</shortName>
        <ecNumber evidence="5">5.3.1.23</ecNumber>
    </recommendedName>
    <alternativeName>
        <fullName evidence="5">S-methyl-5-thioribose-1-phosphate isomerase</fullName>
    </alternativeName>
</protein>
<dbReference type="NCBIfam" id="TIGR00512">
    <property type="entry name" value="salvage_mtnA"/>
    <property type="match status" value="1"/>
</dbReference>
<dbReference type="InterPro" id="IPR042529">
    <property type="entry name" value="IF_2B-like_C"/>
</dbReference>
<evidence type="ECO:0000256" key="5">
    <source>
        <dbReference type="HAMAP-Rule" id="MF_01678"/>
    </source>
</evidence>
<reference evidence="6 7" key="1">
    <citation type="journal article" date="2022" name="Int. J. Syst. Evol. Microbiol.">
        <title>&lt;i&gt;Sideroxyarcus emersonii&lt;/i&gt; gen. nov. sp. nov., a neutrophilic, microaerobic iron- and thiosulfate-oxidizing bacterium isolated from iron-rich wetland sediment.</title>
        <authorList>
            <person name="Kato S."/>
            <person name="Itoh T."/>
            <person name="Iino T."/>
            <person name="Ohkuma M."/>
        </authorList>
    </citation>
    <scope>NUCLEOTIDE SEQUENCE [LARGE SCALE GENOMIC DNA]</scope>
    <source>
        <strain evidence="6 7">MIZ01</strain>
    </source>
</reference>
<dbReference type="Proteomes" id="UP001320326">
    <property type="component" value="Chromosome"/>
</dbReference>
<feature type="binding site" evidence="5">
    <location>
        <position position="104"/>
    </location>
    <ligand>
        <name>substrate</name>
    </ligand>
</feature>
<dbReference type="InterPro" id="IPR037171">
    <property type="entry name" value="NagB/RpiA_transferase-like"/>
</dbReference>
<dbReference type="KEGG" id="seme:MIZ01_1277"/>
<evidence type="ECO:0000256" key="4">
    <source>
        <dbReference type="ARBA" id="ARBA00058145"/>
    </source>
</evidence>
<feature type="binding site" evidence="5">
    <location>
        <begin position="46"/>
        <end position="48"/>
    </location>
    <ligand>
        <name>substrate</name>
    </ligand>
</feature>
<evidence type="ECO:0000256" key="3">
    <source>
        <dbReference type="ARBA" id="ARBA00051169"/>
    </source>
</evidence>
<dbReference type="FunFam" id="1.20.120.420:FF:000003">
    <property type="entry name" value="Methylthioribose-1-phosphate isomerase"/>
    <property type="match status" value="1"/>
</dbReference>
<dbReference type="PANTHER" id="PTHR43475:SF1">
    <property type="entry name" value="METHYLTHIORIBOSE-1-PHOSPHATE ISOMERASE"/>
    <property type="match status" value="1"/>
</dbReference>
<dbReference type="Gene3D" id="3.40.50.10470">
    <property type="entry name" value="Translation initiation factor eif-2b, domain 2"/>
    <property type="match status" value="1"/>
</dbReference>
<dbReference type="InterPro" id="IPR027363">
    <property type="entry name" value="M1Pi_N"/>
</dbReference>
<dbReference type="AlphaFoldDB" id="A0AAN1XAG4"/>
<dbReference type="GO" id="GO:0019509">
    <property type="term" value="P:L-methionine salvage from methylthioadenosine"/>
    <property type="evidence" value="ECO:0007669"/>
    <property type="project" value="UniProtKB-UniRule"/>
</dbReference>
<gene>
    <name evidence="5" type="primary">mtnA</name>
    <name evidence="6" type="ORF">MIZ01_1277</name>
</gene>
<name>A0AAN1XAG4_9PROT</name>
<dbReference type="EMBL" id="AP023423">
    <property type="protein sequence ID" value="BCK87498.1"/>
    <property type="molecule type" value="Genomic_DNA"/>
</dbReference>
<keyword evidence="5" id="KW-0028">Amino-acid biosynthesis</keyword>
<keyword evidence="5" id="KW-0486">Methionine biosynthesis</keyword>
<sequence>MKVETLRWFNNRLEMIDQRILPAAFEYLSYYTAHSVAEGIRSMVVRGAPAIGVAAAYGVALEALRLSNATPSLTPALSPERRGSDAAEFNKGMEEGFKVLAASRPTAVNLFWALQRMRKVWESVATQTPPRIAQRLLAEAHEILAEDIRINKAMGAHGAALLKDGARVLTHCNAGALATAGWGTALGVFRSAVEAGKKISVIADETRPFLQGARLTAWEMVQENIPVTLITDNMAGHLMAQGEVDAVVVGTDRVAANGDVANKIGTYMVAVLARRHNIPFYVACPLSTIDLSIATGKDIPIEERSEDEVKGFRDCRWAAEGVKIRNPAFDVTPAELVTGLITEKGVILQPDAQGIRKLMQV</sequence>
<dbReference type="RefSeq" id="WP_237248610.1">
    <property type="nucleotide sequence ID" value="NZ_AP023423.1"/>
</dbReference>
<comment type="function">
    <text evidence="4">Catalyzes the interconversion of methylthioribose-1-phosphate (MTR-1-P) into methylthioribulose-1-phosphate (MTRu-1-P). Also catalyzes the interconversion of 5-deoxyribose 1-phosphate and 5-deoxyribulose 1-phosphate. Part of a bifunctional DHAP-shunt salvage pathway for SAM by-products.</text>
</comment>
<comment type="similarity">
    <text evidence="5">Belongs to the EIF-2B alpha/beta/delta subunits family. MtnA subfamily.</text>
</comment>
<comment type="pathway">
    <text evidence="5">Amino-acid biosynthesis; L-methionine biosynthesis via salvage pathway; L-methionine from S-methyl-5-thio-alpha-D-ribose 1-phosphate: step 1/6.</text>
</comment>
<dbReference type="FunFam" id="3.40.50.10470:FF:000006">
    <property type="entry name" value="Methylthioribose-1-phosphate isomerase"/>
    <property type="match status" value="1"/>
</dbReference>
<dbReference type="NCBIfam" id="TIGR00524">
    <property type="entry name" value="eIF-2B_rel"/>
    <property type="match status" value="1"/>
</dbReference>
<feature type="site" description="Transition state stabilizer" evidence="5">
    <location>
        <position position="172"/>
    </location>
</feature>
<dbReference type="Gene3D" id="1.20.120.420">
    <property type="entry name" value="translation initiation factor eif-2b, domain 1"/>
    <property type="match status" value="1"/>
</dbReference>
<feature type="active site" description="Proton donor" evidence="5">
    <location>
        <position position="252"/>
    </location>
</feature>
<evidence type="ECO:0000313" key="7">
    <source>
        <dbReference type="Proteomes" id="UP001320326"/>
    </source>
</evidence>
<keyword evidence="7" id="KW-1185">Reference proteome</keyword>
<evidence type="ECO:0000313" key="6">
    <source>
        <dbReference type="EMBL" id="BCK87498.1"/>
    </source>
</evidence>
<dbReference type="InterPro" id="IPR000649">
    <property type="entry name" value="IF-2B-related"/>
</dbReference>
<dbReference type="InterPro" id="IPR005251">
    <property type="entry name" value="IF-M1Pi"/>
</dbReference>
<feature type="binding site" evidence="5">
    <location>
        <position position="211"/>
    </location>
    <ligand>
        <name>substrate</name>
    </ligand>
</feature>
<dbReference type="NCBIfam" id="NF004326">
    <property type="entry name" value="PRK05720.1"/>
    <property type="match status" value="1"/>
</dbReference>
<dbReference type="InterPro" id="IPR011559">
    <property type="entry name" value="Initiation_fac_2B_a/b/d"/>
</dbReference>
<dbReference type="GO" id="GO:0046523">
    <property type="term" value="F:S-methyl-5-thioribose-1-phosphate isomerase activity"/>
    <property type="evidence" value="ECO:0007669"/>
    <property type="project" value="UniProtKB-UniRule"/>
</dbReference>
<comment type="catalytic activity">
    <reaction evidence="2">
        <text>5-deoxy-alpha-D-ribose 1-phosphate = 5-deoxy-D-ribulose 1-phosphate</text>
        <dbReference type="Rhea" id="RHEA:61296"/>
        <dbReference type="ChEBI" id="CHEBI:58749"/>
        <dbReference type="ChEBI" id="CHEBI:144504"/>
    </reaction>
    <physiologicalReaction direction="left-to-right" evidence="2">
        <dbReference type="Rhea" id="RHEA:61297"/>
    </physiologicalReaction>
</comment>
<evidence type="ECO:0000256" key="1">
    <source>
        <dbReference type="ARBA" id="ARBA00023235"/>
    </source>
</evidence>
<dbReference type="PANTHER" id="PTHR43475">
    <property type="entry name" value="METHYLTHIORIBOSE-1-PHOSPHATE ISOMERASE"/>
    <property type="match status" value="1"/>
</dbReference>
<keyword evidence="1 5" id="KW-0413">Isomerase</keyword>
<comment type="catalytic activity">
    <reaction evidence="3">
        <text>5-(methylsulfanyl)-alpha-D-ribose 1-phosphate = 5-(methylsulfanyl)-D-ribulose 1-phosphate</text>
        <dbReference type="Rhea" id="RHEA:19989"/>
        <dbReference type="ChEBI" id="CHEBI:58533"/>
        <dbReference type="ChEBI" id="CHEBI:58548"/>
        <dbReference type="EC" id="5.3.1.23"/>
    </reaction>
    <physiologicalReaction direction="left-to-right" evidence="3">
        <dbReference type="Rhea" id="RHEA:19990"/>
    </physiologicalReaction>
</comment>
<dbReference type="EC" id="5.3.1.23" evidence="5"/>
<feature type="binding site" evidence="5">
    <location>
        <begin position="262"/>
        <end position="263"/>
    </location>
    <ligand>
        <name>substrate</name>
    </ligand>
</feature>
<accession>A0AAN1XAG4</accession>
<dbReference type="Pfam" id="PF01008">
    <property type="entry name" value="IF-2B"/>
    <property type="match status" value="1"/>
</dbReference>
<proteinExistence type="inferred from homology"/>